<name>A0ABS9B777_9GAMM</name>
<gene>
    <name evidence="1" type="ORF">HOP60_14800</name>
</gene>
<comment type="caution">
    <text evidence="1">The sequence shown here is derived from an EMBL/GenBank/DDBJ whole genome shotgun (WGS) entry which is preliminary data.</text>
</comment>
<dbReference type="Proteomes" id="UP001320154">
    <property type="component" value="Unassembled WGS sequence"/>
</dbReference>
<evidence type="ECO:0000313" key="2">
    <source>
        <dbReference type="Proteomes" id="UP001320154"/>
    </source>
</evidence>
<accession>A0ABS9B777</accession>
<dbReference type="EMBL" id="JABFTQ010000009">
    <property type="protein sequence ID" value="MCE8047995.1"/>
    <property type="molecule type" value="Genomic_DNA"/>
</dbReference>
<evidence type="ECO:0000313" key="1">
    <source>
        <dbReference type="EMBL" id="MCE8047995.1"/>
    </source>
</evidence>
<reference evidence="1 2" key="1">
    <citation type="journal article" date="2021" name="Front. Microbiol.">
        <title>Aerobic Denitrification and Heterotrophic Sulfur Oxidation in the Genus Halomonas Revealed by Six Novel Species Characterizations and Genome-Based Analysis.</title>
        <authorList>
            <person name="Wang L."/>
            <person name="Shao Z."/>
        </authorList>
    </citation>
    <scope>NUCLEOTIDE SEQUENCE [LARGE SCALE GENOMIC DNA]</scope>
    <source>
        <strain evidence="1 2">MCCC 1A05748</strain>
    </source>
</reference>
<proteinExistence type="predicted"/>
<keyword evidence="2" id="KW-1185">Reference proteome</keyword>
<organism evidence="1 2">
    <name type="scientific">Billgrantia desiderata</name>
    <dbReference type="NCBI Taxonomy" id="52021"/>
    <lineage>
        <taxon>Bacteria</taxon>
        <taxon>Pseudomonadati</taxon>
        <taxon>Pseudomonadota</taxon>
        <taxon>Gammaproteobacteria</taxon>
        <taxon>Oceanospirillales</taxon>
        <taxon>Halomonadaceae</taxon>
        <taxon>Billgrantia</taxon>
    </lineage>
</organism>
<sequence length="184" mass="19991">MGNISFLTGGNGTSIQSVPESIYQLENSSVIFVSAWQRTPPDFRRAARASEEAMAHLDHIVNEILRARDHAKSDGSYSGSQLETELNINVALLSSPVNRGQQVALAQAGPGNGVLPSAGNPLSMEKLLNKIKHRRHDYSNFRIDASGGHVFMIAVDKPNQQPDSIVEFPVQGFCDHCSVIAQLL</sequence>
<protein>
    <submittedName>
        <fullName evidence="1">Uncharacterized protein</fullName>
    </submittedName>
</protein>
<dbReference type="RefSeq" id="WP_234251050.1">
    <property type="nucleotide sequence ID" value="NZ_JABFTQ010000009.1"/>
</dbReference>